<gene>
    <name evidence="1" type="ORF">PPACK8108_LOCUS21806</name>
</gene>
<sequence length="104" mass="11537">MQMYRSDTLSKLALTANILVCTSLCLSLKDCSTRKLKRGRSLLYSCAELIGTMHLLGQLVASMGPLAQLTLRRQPIRFNAENAHQVKAEENLSSQEPVYGKVDP</sequence>
<protein>
    <submittedName>
        <fullName evidence="1">Uncharacterized protein</fullName>
    </submittedName>
</protein>
<name>A0AAV0BKI7_PHAPC</name>
<keyword evidence="2" id="KW-1185">Reference proteome</keyword>
<accession>A0AAV0BKI7</accession>
<dbReference type="EMBL" id="CALTRL010005831">
    <property type="protein sequence ID" value="CAH7687073.1"/>
    <property type="molecule type" value="Genomic_DNA"/>
</dbReference>
<proteinExistence type="predicted"/>
<dbReference type="AlphaFoldDB" id="A0AAV0BKI7"/>
<comment type="caution">
    <text evidence="1">The sequence shown here is derived from an EMBL/GenBank/DDBJ whole genome shotgun (WGS) entry which is preliminary data.</text>
</comment>
<evidence type="ECO:0000313" key="2">
    <source>
        <dbReference type="Proteomes" id="UP001153365"/>
    </source>
</evidence>
<evidence type="ECO:0000313" key="1">
    <source>
        <dbReference type="EMBL" id="CAH7687073.1"/>
    </source>
</evidence>
<organism evidence="1 2">
    <name type="scientific">Phakopsora pachyrhizi</name>
    <name type="common">Asian soybean rust disease fungus</name>
    <dbReference type="NCBI Taxonomy" id="170000"/>
    <lineage>
        <taxon>Eukaryota</taxon>
        <taxon>Fungi</taxon>
        <taxon>Dikarya</taxon>
        <taxon>Basidiomycota</taxon>
        <taxon>Pucciniomycotina</taxon>
        <taxon>Pucciniomycetes</taxon>
        <taxon>Pucciniales</taxon>
        <taxon>Phakopsoraceae</taxon>
        <taxon>Phakopsora</taxon>
    </lineage>
</organism>
<reference evidence="1" key="1">
    <citation type="submission" date="2022-06" db="EMBL/GenBank/DDBJ databases">
        <authorList>
            <consortium name="SYNGENTA / RWTH Aachen University"/>
        </authorList>
    </citation>
    <scope>NUCLEOTIDE SEQUENCE</scope>
</reference>
<dbReference type="Proteomes" id="UP001153365">
    <property type="component" value="Unassembled WGS sequence"/>
</dbReference>